<keyword evidence="9" id="KW-0131">Cell cycle</keyword>
<dbReference type="SUPFAM" id="SSF46938">
    <property type="entry name" value="CRAL/TRIO N-terminal domain"/>
    <property type="match status" value="1"/>
</dbReference>
<protein>
    <submittedName>
        <fullName evidence="13">Uncharacterized protein</fullName>
    </submittedName>
</protein>
<keyword evidence="5" id="KW-0963">Cytoplasm</keyword>
<proteinExistence type="inferred from homology"/>
<dbReference type="InterPro" id="IPR036273">
    <property type="entry name" value="CRAL/TRIO_N_dom_sf"/>
</dbReference>
<dbReference type="PANTHER" id="PTHR45932:SF17">
    <property type="entry name" value="CELLULAR RETINALDEHYDE-BINDING_TRIPLE FUNCTION DOMAIN-CONTAINING PROTEIN"/>
    <property type="match status" value="1"/>
</dbReference>
<dbReference type="Pfam" id="PF03765">
    <property type="entry name" value="CRAL_TRIO_N"/>
    <property type="match status" value="1"/>
</dbReference>
<evidence type="ECO:0000256" key="7">
    <source>
        <dbReference type="ARBA" id="ARBA00023121"/>
    </source>
</evidence>
<feature type="region of interest" description="Disordered" evidence="10">
    <location>
        <begin position="171"/>
        <end position="198"/>
    </location>
</feature>
<dbReference type="GO" id="GO:0051301">
    <property type="term" value="P:cell division"/>
    <property type="evidence" value="ECO:0007669"/>
    <property type="project" value="UniProtKB-KW"/>
</dbReference>
<evidence type="ECO:0000256" key="2">
    <source>
        <dbReference type="ARBA" id="ARBA00004496"/>
    </source>
</evidence>
<dbReference type="InterPro" id="IPR036865">
    <property type="entry name" value="CRAL-TRIO_dom_sf"/>
</dbReference>
<evidence type="ECO:0000259" key="11">
    <source>
        <dbReference type="PROSITE" id="PS50191"/>
    </source>
</evidence>
<dbReference type="PANTHER" id="PTHR45932">
    <property type="entry name" value="PATELLIN-1"/>
    <property type="match status" value="1"/>
</dbReference>
<dbReference type="Proteomes" id="UP001454036">
    <property type="component" value="Unassembled WGS sequence"/>
</dbReference>
<dbReference type="InterPro" id="IPR056794">
    <property type="entry name" value="PATL1-6_C_GOLD"/>
</dbReference>
<evidence type="ECO:0000259" key="12">
    <source>
        <dbReference type="PROSITE" id="PS50866"/>
    </source>
</evidence>
<keyword evidence="7" id="KW-0446">Lipid-binding</keyword>
<feature type="domain" description="CRAL-TRIO" evidence="11">
    <location>
        <begin position="253"/>
        <end position="430"/>
    </location>
</feature>
<evidence type="ECO:0000256" key="6">
    <source>
        <dbReference type="ARBA" id="ARBA00022618"/>
    </source>
</evidence>
<dbReference type="Pfam" id="PF25099">
    <property type="entry name" value="GOLD_PATL1_C"/>
    <property type="match status" value="1"/>
</dbReference>
<evidence type="ECO:0000256" key="9">
    <source>
        <dbReference type="ARBA" id="ARBA00023306"/>
    </source>
</evidence>
<gene>
    <name evidence="13" type="ORF">LIER_03795</name>
</gene>
<organism evidence="13 14">
    <name type="scientific">Lithospermum erythrorhizon</name>
    <name type="common">Purple gromwell</name>
    <name type="synonym">Lithospermum officinale var. erythrorhizon</name>
    <dbReference type="NCBI Taxonomy" id="34254"/>
    <lineage>
        <taxon>Eukaryota</taxon>
        <taxon>Viridiplantae</taxon>
        <taxon>Streptophyta</taxon>
        <taxon>Embryophyta</taxon>
        <taxon>Tracheophyta</taxon>
        <taxon>Spermatophyta</taxon>
        <taxon>Magnoliopsida</taxon>
        <taxon>eudicotyledons</taxon>
        <taxon>Gunneridae</taxon>
        <taxon>Pentapetalae</taxon>
        <taxon>asterids</taxon>
        <taxon>lamiids</taxon>
        <taxon>Boraginales</taxon>
        <taxon>Boraginaceae</taxon>
        <taxon>Boraginoideae</taxon>
        <taxon>Lithospermeae</taxon>
        <taxon>Lithospermum</taxon>
    </lineage>
</organism>
<evidence type="ECO:0000256" key="1">
    <source>
        <dbReference type="ARBA" id="ARBA00004370"/>
    </source>
</evidence>
<dbReference type="EMBL" id="BAABME010000467">
    <property type="protein sequence ID" value="GAA0143018.1"/>
    <property type="molecule type" value="Genomic_DNA"/>
</dbReference>
<evidence type="ECO:0000256" key="5">
    <source>
        <dbReference type="ARBA" id="ARBA00022490"/>
    </source>
</evidence>
<comment type="similarity">
    <text evidence="3">Belongs to the patellin family.</text>
</comment>
<comment type="caution">
    <text evidence="13">The sequence shown here is derived from an EMBL/GenBank/DDBJ whole genome shotgun (WGS) entry which is preliminary data.</text>
</comment>
<dbReference type="GO" id="GO:0016020">
    <property type="term" value="C:membrane"/>
    <property type="evidence" value="ECO:0007669"/>
    <property type="project" value="UniProtKB-SubCell"/>
</dbReference>
<name>A0AAV3NVL7_LITER</name>
<evidence type="ECO:0000313" key="13">
    <source>
        <dbReference type="EMBL" id="GAA0143018.1"/>
    </source>
</evidence>
<evidence type="ECO:0000256" key="10">
    <source>
        <dbReference type="SAM" id="MobiDB-lite"/>
    </source>
</evidence>
<keyword evidence="4" id="KW-0813">Transport</keyword>
<dbReference type="Pfam" id="PF00650">
    <property type="entry name" value="CRAL_TRIO"/>
    <property type="match status" value="1"/>
</dbReference>
<dbReference type="SMART" id="SM00516">
    <property type="entry name" value="SEC14"/>
    <property type="match status" value="1"/>
</dbReference>
<keyword evidence="14" id="KW-1185">Reference proteome</keyword>
<dbReference type="InterPro" id="IPR011074">
    <property type="entry name" value="CRAL/TRIO_N_dom"/>
</dbReference>
<feature type="compositionally biased region" description="Basic and acidic residues" evidence="10">
    <location>
        <begin position="33"/>
        <end position="59"/>
    </location>
</feature>
<accession>A0AAV3NVL7</accession>
<keyword evidence="8" id="KW-0472">Membrane</keyword>
<dbReference type="GO" id="GO:0008289">
    <property type="term" value="F:lipid binding"/>
    <property type="evidence" value="ECO:0007669"/>
    <property type="project" value="UniProtKB-KW"/>
</dbReference>
<dbReference type="Gene3D" id="2.60.120.680">
    <property type="entry name" value="GOLD domain"/>
    <property type="match status" value="1"/>
</dbReference>
<evidence type="ECO:0000256" key="8">
    <source>
        <dbReference type="ARBA" id="ARBA00023136"/>
    </source>
</evidence>
<comment type="subcellular location">
    <subcellularLocation>
        <location evidence="2">Cytoplasm</location>
    </subcellularLocation>
    <subcellularLocation>
        <location evidence="1">Membrane</location>
    </subcellularLocation>
</comment>
<dbReference type="CDD" id="cd00170">
    <property type="entry name" value="SEC14"/>
    <property type="match status" value="1"/>
</dbReference>
<keyword evidence="6" id="KW-0132">Cell division</keyword>
<dbReference type="PROSITE" id="PS50866">
    <property type="entry name" value="GOLD"/>
    <property type="match status" value="1"/>
</dbReference>
<dbReference type="Gene3D" id="3.40.525.10">
    <property type="entry name" value="CRAL-TRIO lipid binding domain"/>
    <property type="match status" value="1"/>
</dbReference>
<sequence>MAEETKPEVVVVAPIVEKAASEPEPVPVPEPEVAEKVAEEKEEEKDNKVAESASFKEESNVVADLPNPQIIALDEFKELVKSALENHEFIPIVKVVDEKKPEIDAPIEEKKEESEEVVELKNEEVVEVKEEEKAIVPPVEVEEKGEESDVVVEKKEQKVEAVEEIKETIVEDTTPPPPASTIEEEKAPETEANPPSPEEVSIWGVKLLQDDKSDAILLKFLRARDFKVKEAFSMLKSVVQWRKEFGIDELIEEETTSEGLDKVVYLHGIDKEGHIVLYNSFGEFQDKELYQNTFADAEKRTKFLRGIIQFFEKTIRNLDFTPDGICTLFQVIDLKNSPGLFFFKKDLRQAISHALQLFQDNYPEFVAKQVYINVPWWFRAYYSMINAIFSPRTKSKFIFAGPSKSAEILFKYIAPENVPVRYGGLSKEGESELDDATTEVIIKPASKHTIEFDVSEKCTLVWELRVVGWDVSYGAEFVPSAEDGYTVIVQKTRKVGPTDEPIISSSYTSGEPGKVVVTINNQSSKKKNLVYRSKTKSSD</sequence>
<dbReference type="GO" id="GO:0005737">
    <property type="term" value="C:cytoplasm"/>
    <property type="evidence" value="ECO:0007669"/>
    <property type="project" value="UniProtKB-SubCell"/>
</dbReference>
<dbReference type="Gene3D" id="1.10.8.20">
    <property type="entry name" value="N-terminal domain of phosphatidylinositol transfer protein sec14p"/>
    <property type="match status" value="1"/>
</dbReference>
<dbReference type="InterPro" id="IPR044834">
    <property type="entry name" value="PATL"/>
</dbReference>
<evidence type="ECO:0000256" key="3">
    <source>
        <dbReference type="ARBA" id="ARBA00007155"/>
    </source>
</evidence>
<evidence type="ECO:0000313" key="14">
    <source>
        <dbReference type="Proteomes" id="UP001454036"/>
    </source>
</evidence>
<feature type="domain" description="GOLD" evidence="12">
    <location>
        <begin position="434"/>
        <end position="535"/>
    </location>
</feature>
<dbReference type="PROSITE" id="PS50191">
    <property type="entry name" value="CRAL_TRIO"/>
    <property type="match status" value="1"/>
</dbReference>
<dbReference type="SMART" id="SM01100">
    <property type="entry name" value="CRAL_TRIO_N"/>
    <property type="match status" value="1"/>
</dbReference>
<reference evidence="13 14" key="1">
    <citation type="submission" date="2024-01" db="EMBL/GenBank/DDBJ databases">
        <title>The complete chloroplast genome sequence of Lithospermum erythrorhizon: insights into the phylogenetic relationship among Boraginaceae species and the maternal lineages of purple gromwells.</title>
        <authorList>
            <person name="Okada T."/>
            <person name="Watanabe K."/>
        </authorList>
    </citation>
    <scope>NUCLEOTIDE SEQUENCE [LARGE SCALE GENOMIC DNA]</scope>
</reference>
<evidence type="ECO:0000256" key="4">
    <source>
        <dbReference type="ARBA" id="ARBA00022448"/>
    </source>
</evidence>
<feature type="region of interest" description="Disordered" evidence="10">
    <location>
        <begin position="20"/>
        <end position="60"/>
    </location>
</feature>
<dbReference type="AlphaFoldDB" id="A0AAV3NVL7"/>
<dbReference type="InterPro" id="IPR001251">
    <property type="entry name" value="CRAL-TRIO_dom"/>
</dbReference>
<dbReference type="InterPro" id="IPR009038">
    <property type="entry name" value="GOLD_dom"/>
</dbReference>
<dbReference type="SUPFAM" id="SSF52087">
    <property type="entry name" value="CRAL/TRIO domain"/>
    <property type="match status" value="1"/>
</dbReference>